<keyword evidence="9" id="KW-1185">Reference proteome</keyword>
<evidence type="ECO:0000256" key="3">
    <source>
        <dbReference type="ARBA" id="ARBA00022475"/>
    </source>
</evidence>
<dbReference type="InterPro" id="IPR036259">
    <property type="entry name" value="MFS_trans_sf"/>
</dbReference>
<evidence type="ECO:0000256" key="5">
    <source>
        <dbReference type="ARBA" id="ARBA00022989"/>
    </source>
</evidence>
<keyword evidence="5 7" id="KW-1133">Transmembrane helix</keyword>
<feature type="transmembrane region" description="Helical" evidence="7">
    <location>
        <begin position="280"/>
        <end position="300"/>
    </location>
</feature>
<evidence type="ECO:0000256" key="4">
    <source>
        <dbReference type="ARBA" id="ARBA00022692"/>
    </source>
</evidence>
<keyword evidence="4 7" id="KW-0812">Transmembrane</keyword>
<dbReference type="Pfam" id="PF07690">
    <property type="entry name" value="MFS_1"/>
    <property type="match status" value="1"/>
</dbReference>
<feature type="transmembrane region" description="Helical" evidence="7">
    <location>
        <begin position="43"/>
        <end position="65"/>
    </location>
</feature>
<dbReference type="SUPFAM" id="SSF103473">
    <property type="entry name" value="MFS general substrate transporter"/>
    <property type="match status" value="1"/>
</dbReference>
<evidence type="ECO:0000313" key="9">
    <source>
        <dbReference type="Proteomes" id="UP001597343"/>
    </source>
</evidence>
<dbReference type="EMBL" id="JBHUIO010000011">
    <property type="protein sequence ID" value="MFD2171824.1"/>
    <property type="molecule type" value="Genomic_DNA"/>
</dbReference>
<sequence length="405" mass="43993">MTELQRNFWLMMTGRSISKLGDTFHFLALSLMIYAKTGSALSVGQVMVASYLPMILLGPFLGVWIDRLDKRKLAITCELIRAGVVLSIPFLPHVYWIYTLTFVTAMVGFVSSTSQSGLVPQLFPKDQLLGYNAKIQTAMQAMAIAGPVLAGIVIGLWSYTAAFIVDSATFLYSATTLTLLSVSAKQLSKNTGAKKDRQFWKELGEGARYMVRLPRVMNATAIMFTAMITSGMFNVLLVVFSKDIIKVSDLQFGWLEAGIGVGLAAGAATLNLCKKLDLLLIVRVGILVDAIFIAVLGTTNSFYTEWLTLVMIGMFSVMAMISAATIIQTEAEQAYMGRVLGFYNTVFMAGTVGSMALAGVVETWFSVRDIFIYGGLATALATLLLSMRRLRKAESPSAATKGAEV</sequence>
<evidence type="ECO:0000256" key="1">
    <source>
        <dbReference type="ARBA" id="ARBA00004651"/>
    </source>
</evidence>
<feature type="transmembrane region" description="Helical" evidence="7">
    <location>
        <begin position="370"/>
        <end position="387"/>
    </location>
</feature>
<organism evidence="8 9">
    <name type="scientific">Tumebacillus lipolyticus</name>
    <dbReference type="NCBI Taxonomy" id="1280370"/>
    <lineage>
        <taxon>Bacteria</taxon>
        <taxon>Bacillati</taxon>
        <taxon>Bacillota</taxon>
        <taxon>Bacilli</taxon>
        <taxon>Bacillales</taxon>
        <taxon>Alicyclobacillaceae</taxon>
        <taxon>Tumebacillus</taxon>
    </lineage>
</organism>
<protein>
    <submittedName>
        <fullName evidence="8">MFS transporter</fullName>
    </submittedName>
</protein>
<evidence type="ECO:0000256" key="6">
    <source>
        <dbReference type="ARBA" id="ARBA00023136"/>
    </source>
</evidence>
<name>A0ABW5A2L3_9BACL</name>
<feature type="transmembrane region" description="Helical" evidence="7">
    <location>
        <begin position="216"/>
        <end position="240"/>
    </location>
</feature>
<evidence type="ECO:0000256" key="7">
    <source>
        <dbReference type="SAM" id="Phobius"/>
    </source>
</evidence>
<gene>
    <name evidence="8" type="ORF">ACFSOY_17820</name>
</gene>
<feature type="transmembrane region" description="Helical" evidence="7">
    <location>
        <begin position="141"/>
        <end position="164"/>
    </location>
</feature>
<dbReference type="Proteomes" id="UP001597343">
    <property type="component" value="Unassembled WGS sequence"/>
</dbReference>
<dbReference type="InterPro" id="IPR011701">
    <property type="entry name" value="MFS"/>
</dbReference>
<comment type="subcellular location">
    <subcellularLocation>
        <location evidence="1">Cell membrane</location>
        <topology evidence="1">Multi-pass membrane protein</topology>
    </subcellularLocation>
</comment>
<dbReference type="PANTHER" id="PTHR43266:SF2">
    <property type="entry name" value="MAJOR FACILITATOR SUPERFAMILY (MFS) PROFILE DOMAIN-CONTAINING PROTEIN"/>
    <property type="match status" value="1"/>
</dbReference>
<dbReference type="CDD" id="cd06173">
    <property type="entry name" value="MFS_MefA_like"/>
    <property type="match status" value="1"/>
</dbReference>
<dbReference type="RefSeq" id="WP_386048957.1">
    <property type="nucleotide sequence ID" value="NZ_JBHUIO010000011.1"/>
</dbReference>
<evidence type="ECO:0000256" key="2">
    <source>
        <dbReference type="ARBA" id="ARBA00022448"/>
    </source>
</evidence>
<evidence type="ECO:0000313" key="8">
    <source>
        <dbReference type="EMBL" id="MFD2171824.1"/>
    </source>
</evidence>
<feature type="transmembrane region" description="Helical" evidence="7">
    <location>
        <begin position="252"/>
        <end position="273"/>
    </location>
</feature>
<keyword evidence="2" id="KW-0813">Transport</keyword>
<dbReference type="Gene3D" id="1.20.1250.20">
    <property type="entry name" value="MFS general substrate transporter like domains"/>
    <property type="match status" value="1"/>
</dbReference>
<accession>A0ABW5A2L3</accession>
<dbReference type="PANTHER" id="PTHR43266">
    <property type="entry name" value="MACROLIDE-EFFLUX PROTEIN"/>
    <property type="match status" value="1"/>
</dbReference>
<feature type="transmembrane region" description="Helical" evidence="7">
    <location>
        <begin position="339"/>
        <end position="358"/>
    </location>
</feature>
<keyword evidence="3" id="KW-1003">Cell membrane</keyword>
<keyword evidence="6 7" id="KW-0472">Membrane</keyword>
<comment type="caution">
    <text evidence="8">The sequence shown here is derived from an EMBL/GenBank/DDBJ whole genome shotgun (WGS) entry which is preliminary data.</text>
</comment>
<proteinExistence type="predicted"/>
<feature type="transmembrane region" description="Helical" evidence="7">
    <location>
        <begin position="306"/>
        <end position="327"/>
    </location>
</feature>
<reference evidence="9" key="1">
    <citation type="journal article" date="2019" name="Int. J. Syst. Evol. Microbiol.">
        <title>The Global Catalogue of Microorganisms (GCM) 10K type strain sequencing project: providing services to taxonomists for standard genome sequencing and annotation.</title>
        <authorList>
            <consortium name="The Broad Institute Genomics Platform"/>
            <consortium name="The Broad Institute Genome Sequencing Center for Infectious Disease"/>
            <person name="Wu L."/>
            <person name="Ma J."/>
        </authorList>
    </citation>
    <scope>NUCLEOTIDE SEQUENCE [LARGE SCALE GENOMIC DNA]</scope>
    <source>
        <strain evidence="9">CGMCC 1.13574</strain>
    </source>
</reference>